<dbReference type="Pfam" id="PF01435">
    <property type="entry name" value="Peptidase_M48"/>
    <property type="match status" value="1"/>
</dbReference>
<evidence type="ECO:0000256" key="6">
    <source>
        <dbReference type="ARBA" id="ARBA00022723"/>
    </source>
</evidence>
<feature type="active site" evidence="12">
    <location>
        <position position="122"/>
    </location>
</feature>
<dbReference type="CDD" id="cd07336">
    <property type="entry name" value="M48B_HtpX_like"/>
    <property type="match status" value="1"/>
</dbReference>
<evidence type="ECO:0000256" key="9">
    <source>
        <dbReference type="ARBA" id="ARBA00022989"/>
    </source>
</evidence>
<dbReference type="GO" id="GO:0005886">
    <property type="term" value="C:plasma membrane"/>
    <property type="evidence" value="ECO:0007669"/>
    <property type="project" value="UniProtKB-SubCell"/>
</dbReference>
<gene>
    <name evidence="12" type="primary">htpX</name>
    <name evidence="14" type="ORF">MAGMO_3455</name>
</gene>
<evidence type="ECO:0000256" key="3">
    <source>
        <dbReference type="ARBA" id="ARBA00022475"/>
    </source>
</evidence>
<evidence type="ECO:0000256" key="5">
    <source>
        <dbReference type="ARBA" id="ARBA00022692"/>
    </source>
</evidence>
<dbReference type="PANTHER" id="PTHR43221:SF1">
    <property type="entry name" value="PROTEASE HTPX"/>
    <property type="match status" value="1"/>
</dbReference>
<dbReference type="AlphaFoldDB" id="A0A1S7LP57"/>
<comment type="similarity">
    <text evidence="2 12">Belongs to the peptidase M48B family.</text>
</comment>
<evidence type="ECO:0000256" key="1">
    <source>
        <dbReference type="ARBA" id="ARBA00004651"/>
    </source>
</evidence>
<dbReference type="GO" id="GO:0004222">
    <property type="term" value="F:metalloendopeptidase activity"/>
    <property type="evidence" value="ECO:0007669"/>
    <property type="project" value="UniProtKB-UniRule"/>
</dbReference>
<dbReference type="InterPro" id="IPR022919">
    <property type="entry name" value="Pept_M48_protease_HtpX"/>
</dbReference>
<feature type="binding site" evidence="12">
    <location>
        <position position="121"/>
    </location>
    <ligand>
        <name>Zn(2+)</name>
        <dbReference type="ChEBI" id="CHEBI:29105"/>
        <note>catalytic</note>
    </ligand>
</feature>
<dbReference type="NCBIfam" id="NF002826">
    <property type="entry name" value="PRK03001.1"/>
    <property type="match status" value="1"/>
</dbReference>
<evidence type="ECO:0000256" key="2">
    <source>
        <dbReference type="ARBA" id="ARBA00009779"/>
    </source>
</evidence>
<feature type="transmembrane region" description="Helical" evidence="12">
    <location>
        <begin position="169"/>
        <end position="190"/>
    </location>
</feature>
<dbReference type="GO" id="GO:0006508">
    <property type="term" value="P:proteolysis"/>
    <property type="evidence" value="ECO:0007669"/>
    <property type="project" value="UniProtKB-KW"/>
</dbReference>
<sequence>MAGLTALFLVMGFALGGQSGMILALVFALGMNFFAYWNSDKMVLRMFDAHEVGPQEAPELYGLVQSLAKRGNMPMPRVYIINDPNPNAFATGRDPENAAVAATSGIMQILTREELAGVMAHELAHVANRDTLISTISATIAGAITAIANIASFAALFGSNNNDEEGGSGAMGFVMMLLAPIAASLIQMAVSRAREYEADKLGAELCGNPAWLASALDKLQRGNEQIPMRAAEEHPAASHLFICNPLAGGLGNLFSTHPPMDERIRRLYAMMGQ</sequence>
<keyword evidence="9 12" id="KW-1133">Transmembrane helix</keyword>
<evidence type="ECO:0000313" key="14">
    <source>
        <dbReference type="EMBL" id="CRH07591.1"/>
    </source>
</evidence>
<feature type="transmembrane region" description="Helical" evidence="12">
    <location>
        <begin position="6"/>
        <end position="37"/>
    </location>
</feature>
<comment type="cofactor">
    <cofactor evidence="12">
        <name>Zn(2+)</name>
        <dbReference type="ChEBI" id="CHEBI:29105"/>
    </cofactor>
    <text evidence="12">Binds 1 zinc ion per subunit.</text>
</comment>
<evidence type="ECO:0000256" key="7">
    <source>
        <dbReference type="ARBA" id="ARBA00022801"/>
    </source>
</evidence>
<name>A0A1S7LP57_MAGMO</name>
<organism evidence="14">
    <name type="scientific">Magnetococcus massalia (strain MO-1)</name>
    <dbReference type="NCBI Taxonomy" id="451514"/>
    <lineage>
        <taxon>Bacteria</taxon>
        <taxon>Pseudomonadati</taxon>
        <taxon>Pseudomonadota</taxon>
        <taxon>Magnetococcia</taxon>
        <taxon>Magnetococcales</taxon>
        <taxon>Magnetococcaceae</taxon>
        <taxon>Magnetococcus</taxon>
    </lineage>
</organism>
<dbReference type="EC" id="3.4.24.-" evidence="12"/>
<dbReference type="GO" id="GO:0008270">
    <property type="term" value="F:zinc ion binding"/>
    <property type="evidence" value="ECO:0007669"/>
    <property type="project" value="UniProtKB-UniRule"/>
</dbReference>
<dbReference type="PANTHER" id="PTHR43221">
    <property type="entry name" value="PROTEASE HTPX"/>
    <property type="match status" value="1"/>
</dbReference>
<dbReference type="EMBL" id="LO017727">
    <property type="protein sequence ID" value="CRH07591.1"/>
    <property type="molecule type" value="Genomic_DNA"/>
</dbReference>
<feature type="binding site" evidence="12">
    <location>
        <position position="195"/>
    </location>
    <ligand>
        <name>Zn(2+)</name>
        <dbReference type="ChEBI" id="CHEBI:29105"/>
        <note>catalytic</note>
    </ligand>
</feature>
<protein>
    <recommendedName>
        <fullName evidence="12">Protease HtpX homolog</fullName>
        <ecNumber evidence="12">3.4.24.-</ecNumber>
    </recommendedName>
</protein>
<evidence type="ECO:0000259" key="13">
    <source>
        <dbReference type="Pfam" id="PF01435"/>
    </source>
</evidence>
<keyword evidence="10 12" id="KW-0482">Metalloprotease</keyword>
<evidence type="ECO:0000256" key="10">
    <source>
        <dbReference type="ARBA" id="ARBA00023049"/>
    </source>
</evidence>
<dbReference type="Gene3D" id="3.30.2010.10">
    <property type="entry name" value="Metalloproteases ('zincins'), catalytic domain"/>
    <property type="match status" value="1"/>
</dbReference>
<evidence type="ECO:0000256" key="4">
    <source>
        <dbReference type="ARBA" id="ARBA00022670"/>
    </source>
</evidence>
<evidence type="ECO:0000256" key="12">
    <source>
        <dbReference type="HAMAP-Rule" id="MF_00188"/>
    </source>
</evidence>
<keyword evidence="5 12" id="KW-0812">Transmembrane</keyword>
<comment type="subcellular location">
    <subcellularLocation>
        <location evidence="1 12">Cell membrane</location>
        <topology evidence="1 12">Multi-pass membrane protein</topology>
    </subcellularLocation>
</comment>
<evidence type="ECO:0000256" key="8">
    <source>
        <dbReference type="ARBA" id="ARBA00022833"/>
    </source>
</evidence>
<dbReference type="InterPro" id="IPR050083">
    <property type="entry name" value="HtpX_protease"/>
</dbReference>
<feature type="binding site" evidence="12">
    <location>
        <position position="125"/>
    </location>
    <ligand>
        <name>Zn(2+)</name>
        <dbReference type="ChEBI" id="CHEBI:29105"/>
        <note>catalytic</note>
    </ligand>
</feature>
<evidence type="ECO:0000256" key="11">
    <source>
        <dbReference type="ARBA" id="ARBA00023136"/>
    </source>
</evidence>
<keyword evidence="7 12" id="KW-0378">Hydrolase</keyword>
<proteinExistence type="inferred from homology"/>
<accession>A0A1S7LP57</accession>
<dbReference type="InterPro" id="IPR001915">
    <property type="entry name" value="Peptidase_M48"/>
</dbReference>
<keyword evidence="3 12" id="KW-1003">Cell membrane</keyword>
<keyword evidence="11 12" id="KW-0472">Membrane</keyword>
<reference evidence="14" key="1">
    <citation type="submission" date="2015-04" db="EMBL/GenBank/DDBJ databases">
        <authorList>
            <person name="Syromyatnikov M.Y."/>
            <person name="Popov V.N."/>
        </authorList>
    </citation>
    <scope>NUCLEOTIDE SEQUENCE</scope>
    <source>
        <strain evidence="14">MO-1</strain>
    </source>
</reference>
<keyword evidence="6 12" id="KW-0479">Metal-binding</keyword>
<feature type="transmembrane region" description="Helical" evidence="12">
    <location>
        <begin position="132"/>
        <end position="157"/>
    </location>
</feature>
<dbReference type="HAMAP" id="MF_00188">
    <property type="entry name" value="Pept_M48_protease_HtpX"/>
    <property type="match status" value="1"/>
</dbReference>
<feature type="domain" description="Peptidase M48" evidence="13">
    <location>
        <begin position="54"/>
        <end position="269"/>
    </location>
</feature>
<keyword evidence="8 12" id="KW-0862">Zinc</keyword>
<keyword evidence="4 12" id="KW-0645">Protease</keyword>